<reference evidence="1 2" key="1">
    <citation type="submission" date="2018-11" db="EMBL/GenBank/DDBJ databases">
        <title>Draft genome sequence of Gordonia sp. RS15-1S isolated from rice stems.</title>
        <authorList>
            <person name="Muangham S."/>
        </authorList>
    </citation>
    <scope>NUCLEOTIDE SEQUENCE [LARGE SCALE GENOMIC DNA]</scope>
    <source>
        <strain evidence="1 2">RS15-1S</strain>
    </source>
</reference>
<dbReference type="AlphaFoldDB" id="A0A3N4G674"/>
<evidence type="ECO:0000313" key="1">
    <source>
        <dbReference type="EMBL" id="RPA56897.1"/>
    </source>
</evidence>
<dbReference type="EMBL" id="RKMH01000021">
    <property type="protein sequence ID" value="RPA56897.1"/>
    <property type="molecule type" value="Genomic_DNA"/>
</dbReference>
<organism evidence="1 2">
    <name type="scientific">Gordonia oryzae</name>
    <dbReference type="NCBI Taxonomy" id="2487349"/>
    <lineage>
        <taxon>Bacteria</taxon>
        <taxon>Bacillati</taxon>
        <taxon>Actinomycetota</taxon>
        <taxon>Actinomycetes</taxon>
        <taxon>Mycobacteriales</taxon>
        <taxon>Gordoniaceae</taxon>
        <taxon>Gordonia</taxon>
    </lineage>
</organism>
<evidence type="ECO:0000313" key="2">
    <source>
        <dbReference type="Proteomes" id="UP000267536"/>
    </source>
</evidence>
<comment type="caution">
    <text evidence="1">The sequence shown here is derived from an EMBL/GenBank/DDBJ whole genome shotgun (WGS) entry which is preliminary data.</text>
</comment>
<proteinExistence type="predicted"/>
<sequence length="108" mass="11667">MVVPTRPARFAPDVDADAPPVGFYRSISADTISMRRQADVVLLDRQSANDRLRETTNWTGQPFVIGGRSTLVNPEFGIARGACRQCCPISWIAAQSIAQIADPAGHAT</sequence>
<name>A0A3N4G674_9ACTN</name>
<accession>A0A3N4G674</accession>
<protein>
    <submittedName>
        <fullName evidence="1">Uncharacterized protein</fullName>
    </submittedName>
</protein>
<dbReference type="Proteomes" id="UP000267536">
    <property type="component" value="Unassembled WGS sequence"/>
</dbReference>
<keyword evidence="2" id="KW-1185">Reference proteome</keyword>
<gene>
    <name evidence="1" type="ORF">EF294_20140</name>
</gene>
<dbReference type="RefSeq" id="WP_123932756.1">
    <property type="nucleotide sequence ID" value="NZ_JBPSDP010000014.1"/>
</dbReference>